<keyword evidence="3" id="KW-0804">Transcription</keyword>
<evidence type="ECO:0000259" key="4">
    <source>
        <dbReference type="PROSITE" id="PS01124"/>
    </source>
</evidence>
<dbReference type="SMART" id="SM00342">
    <property type="entry name" value="HTH_ARAC"/>
    <property type="match status" value="1"/>
</dbReference>
<dbReference type="PRINTS" id="PR00032">
    <property type="entry name" value="HTHARAC"/>
</dbReference>
<dbReference type="GO" id="GO:0003700">
    <property type="term" value="F:DNA-binding transcription factor activity"/>
    <property type="evidence" value="ECO:0007669"/>
    <property type="project" value="InterPro"/>
</dbReference>
<dbReference type="GO" id="GO:0043565">
    <property type="term" value="F:sequence-specific DNA binding"/>
    <property type="evidence" value="ECO:0007669"/>
    <property type="project" value="InterPro"/>
</dbReference>
<sequence length="328" mass="37117">MNLLPFNWSAGELVTLPAIDSRYKKHIIGGAIGSTIKGAFGVILKQLVDYDILTFTYYVIVLSIDTILQVDTSDFLLSLTYMLENEITQSVDGSSIALSLSEGQFQLAGLPPDQYLMALTPGIYRFCRLDVKRDVLSEFSQQYDFLKEVALRAEHNLPVVYQKAPVISHRNRLLLDSILANKVNGTIGHITIESSSKRLLLLSLNDLEEQFRKYPVLGSDREEYEKIKAFITNNLDKKLTIPLLCSHFKIGKTKMQQLFSQLSMMSVHDFITIQKIERSKLLLETSLTINEVAIEVGYTEPSNFIRAFKKITGMTPMVYKANNGQIDY</sequence>
<dbReference type="SUPFAM" id="SSF46689">
    <property type="entry name" value="Homeodomain-like"/>
    <property type="match status" value="1"/>
</dbReference>
<keyword evidence="6" id="KW-1185">Reference proteome</keyword>
<dbReference type="PROSITE" id="PS01124">
    <property type="entry name" value="HTH_ARAC_FAMILY_2"/>
    <property type="match status" value="1"/>
</dbReference>
<comment type="caution">
    <text evidence="5">The sequence shown here is derived from an EMBL/GenBank/DDBJ whole genome shotgun (WGS) entry which is preliminary data.</text>
</comment>
<dbReference type="PANTHER" id="PTHR43280:SF2">
    <property type="entry name" value="HTH-TYPE TRANSCRIPTIONAL REGULATOR EXSA"/>
    <property type="match status" value="1"/>
</dbReference>
<proteinExistence type="predicted"/>
<accession>A0A5B2VPH2</accession>
<dbReference type="Pfam" id="PF12833">
    <property type="entry name" value="HTH_18"/>
    <property type="match status" value="1"/>
</dbReference>
<reference evidence="5 6" key="2">
    <citation type="submission" date="2019-09" db="EMBL/GenBank/DDBJ databases">
        <authorList>
            <person name="Jin C."/>
        </authorList>
    </citation>
    <scope>NUCLEOTIDE SEQUENCE [LARGE SCALE GENOMIC DNA]</scope>
    <source>
        <strain evidence="5 6">BN140078</strain>
    </source>
</reference>
<dbReference type="Proteomes" id="UP000324611">
    <property type="component" value="Unassembled WGS sequence"/>
</dbReference>
<dbReference type="AlphaFoldDB" id="A0A5B2VPH2"/>
<reference evidence="5 6" key="1">
    <citation type="submission" date="2019-09" db="EMBL/GenBank/DDBJ databases">
        <title>Chitinophaga ginsengihumi sp. nov., isolated from soil of ginseng rhizosphere.</title>
        <authorList>
            <person name="Lee J."/>
        </authorList>
    </citation>
    <scope>NUCLEOTIDE SEQUENCE [LARGE SCALE GENOMIC DNA]</scope>
    <source>
        <strain evidence="5 6">BN140078</strain>
    </source>
</reference>
<dbReference type="Gene3D" id="1.10.10.60">
    <property type="entry name" value="Homeodomain-like"/>
    <property type="match status" value="1"/>
</dbReference>
<dbReference type="EMBL" id="VUOC01000004">
    <property type="protein sequence ID" value="KAA2240172.1"/>
    <property type="molecule type" value="Genomic_DNA"/>
</dbReference>
<protein>
    <submittedName>
        <fullName evidence="5">Helix-turn-helix transcriptional regulator</fullName>
    </submittedName>
</protein>
<dbReference type="InterPro" id="IPR018060">
    <property type="entry name" value="HTH_AraC"/>
</dbReference>
<evidence type="ECO:0000256" key="3">
    <source>
        <dbReference type="ARBA" id="ARBA00023163"/>
    </source>
</evidence>
<feature type="domain" description="HTH araC/xylS-type" evidence="4">
    <location>
        <begin position="225"/>
        <end position="322"/>
    </location>
</feature>
<evidence type="ECO:0000313" key="6">
    <source>
        <dbReference type="Proteomes" id="UP000324611"/>
    </source>
</evidence>
<evidence type="ECO:0000313" key="5">
    <source>
        <dbReference type="EMBL" id="KAA2240172.1"/>
    </source>
</evidence>
<keyword evidence="1" id="KW-0805">Transcription regulation</keyword>
<evidence type="ECO:0000256" key="1">
    <source>
        <dbReference type="ARBA" id="ARBA00023015"/>
    </source>
</evidence>
<keyword evidence="2" id="KW-0238">DNA-binding</keyword>
<gene>
    <name evidence="5" type="ORF">F0L74_28815</name>
</gene>
<name>A0A5B2VPH2_9BACT</name>
<evidence type="ECO:0000256" key="2">
    <source>
        <dbReference type="ARBA" id="ARBA00023125"/>
    </source>
</evidence>
<dbReference type="RefSeq" id="WP_149841350.1">
    <property type="nucleotide sequence ID" value="NZ_VUOC01000004.1"/>
</dbReference>
<organism evidence="5 6">
    <name type="scientific">Chitinophaga agrisoli</name>
    <dbReference type="NCBI Taxonomy" id="2607653"/>
    <lineage>
        <taxon>Bacteria</taxon>
        <taxon>Pseudomonadati</taxon>
        <taxon>Bacteroidota</taxon>
        <taxon>Chitinophagia</taxon>
        <taxon>Chitinophagales</taxon>
        <taxon>Chitinophagaceae</taxon>
        <taxon>Chitinophaga</taxon>
    </lineage>
</organism>
<dbReference type="InterPro" id="IPR020449">
    <property type="entry name" value="Tscrpt_reg_AraC-type_HTH"/>
</dbReference>
<dbReference type="InterPro" id="IPR018062">
    <property type="entry name" value="HTH_AraC-typ_CS"/>
</dbReference>
<dbReference type="PROSITE" id="PS00041">
    <property type="entry name" value="HTH_ARAC_FAMILY_1"/>
    <property type="match status" value="1"/>
</dbReference>
<dbReference type="PANTHER" id="PTHR43280">
    <property type="entry name" value="ARAC-FAMILY TRANSCRIPTIONAL REGULATOR"/>
    <property type="match status" value="1"/>
</dbReference>
<dbReference type="InterPro" id="IPR009057">
    <property type="entry name" value="Homeodomain-like_sf"/>
</dbReference>